<dbReference type="AlphaFoldDB" id="A0A4S8M7D7"/>
<evidence type="ECO:0000313" key="4">
    <source>
        <dbReference type="Proteomes" id="UP000297245"/>
    </source>
</evidence>
<dbReference type="Pfam" id="PF12922">
    <property type="entry name" value="Cnd1_N"/>
    <property type="match status" value="1"/>
</dbReference>
<proteinExistence type="predicted"/>
<accession>A0A4S8M7D7</accession>
<evidence type="ECO:0000313" key="3">
    <source>
        <dbReference type="EMBL" id="THU98226.1"/>
    </source>
</evidence>
<feature type="non-terminal residue" evidence="3">
    <location>
        <position position="113"/>
    </location>
</feature>
<reference evidence="3 4" key="1">
    <citation type="journal article" date="2019" name="Nat. Ecol. Evol.">
        <title>Megaphylogeny resolves global patterns of mushroom evolution.</title>
        <authorList>
            <person name="Varga T."/>
            <person name="Krizsan K."/>
            <person name="Foldi C."/>
            <person name="Dima B."/>
            <person name="Sanchez-Garcia M."/>
            <person name="Sanchez-Ramirez S."/>
            <person name="Szollosi G.J."/>
            <person name="Szarkandi J.G."/>
            <person name="Papp V."/>
            <person name="Albert L."/>
            <person name="Andreopoulos W."/>
            <person name="Angelini C."/>
            <person name="Antonin V."/>
            <person name="Barry K.W."/>
            <person name="Bougher N.L."/>
            <person name="Buchanan P."/>
            <person name="Buyck B."/>
            <person name="Bense V."/>
            <person name="Catcheside P."/>
            <person name="Chovatia M."/>
            <person name="Cooper J."/>
            <person name="Damon W."/>
            <person name="Desjardin D."/>
            <person name="Finy P."/>
            <person name="Geml J."/>
            <person name="Haridas S."/>
            <person name="Hughes K."/>
            <person name="Justo A."/>
            <person name="Karasinski D."/>
            <person name="Kautmanova I."/>
            <person name="Kiss B."/>
            <person name="Kocsube S."/>
            <person name="Kotiranta H."/>
            <person name="LaButti K.M."/>
            <person name="Lechner B.E."/>
            <person name="Liimatainen K."/>
            <person name="Lipzen A."/>
            <person name="Lukacs Z."/>
            <person name="Mihaltcheva S."/>
            <person name="Morgado L.N."/>
            <person name="Niskanen T."/>
            <person name="Noordeloos M.E."/>
            <person name="Ohm R.A."/>
            <person name="Ortiz-Santana B."/>
            <person name="Ovrebo C."/>
            <person name="Racz N."/>
            <person name="Riley R."/>
            <person name="Savchenko A."/>
            <person name="Shiryaev A."/>
            <person name="Soop K."/>
            <person name="Spirin V."/>
            <person name="Szebenyi C."/>
            <person name="Tomsovsky M."/>
            <person name="Tulloss R.E."/>
            <person name="Uehling J."/>
            <person name="Grigoriev I.V."/>
            <person name="Vagvolgyi C."/>
            <person name="Papp T."/>
            <person name="Martin F.M."/>
            <person name="Miettinen O."/>
            <person name="Hibbett D.S."/>
            <person name="Nagy L.G."/>
        </authorList>
    </citation>
    <scope>NUCLEOTIDE SEQUENCE [LARGE SCALE GENOMIC DNA]</scope>
    <source>
        <strain evidence="3 4">CBS 962.96</strain>
    </source>
</reference>
<sequence length="113" mass="12381">MNKLLDSISSGLQSKFDSTIADINTGEDYQRHKVPLEMYAFLLQWFVLAAEKVKPTDGEANSAAAPRARRGRGGRGGRTGGRSAASRKEAEQWTWNDQIPGTLALISKGLLYL</sequence>
<dbReference type="EMBL" id="ML179140">
    <property type="protein sequence ID" value="THU98226.1"/>
    <property type="molecule type" value="Genomic_DNA"/>
</dbReference>
<protein>
    <recommendedName>
        <fullName evidence="2">Condensin complex subunit 1 N-terminal domain-containing protein</fullName>
    </recommendedName>
</protein>
<keyword evidence="4" id="KW-1185">Reference proteome</keyword>
<evidence type="ECO:0000259" key="2">
    <source>
        <dbReference type="Pfam" id="PF12922"/>
    </source>
</evidence>
<name>A0A4S8M7D7_DENBC</name>
<feature type="domain" description="Condensin complex subunit 1 N-terminal" evidence="2">
    <location>
        <begin position="1"/>
        <end position="109"/>
    </location>
</feature>
<organism evidence="3 4">
    <name type="scientific">Dendrothele bispora (strain CBS 962.96)</name>
    <dbReference type="NCBI Taxonomy" id="1314807"/>
    <lineage>
        <taxon>Eukaryota</taxon>
        <taxon>Fungi</taxon>
        <taxon>Dikarya</taxon>
        <taxon>Basidiomycota</taxon>
        <taxon>Agaricomycotina</taxon>
        <taxon>Agaricomycetes</taxon>
        <taxon>Agaricomycetidae</taxon>
        <taxon>Agaricales</taxon>
        <taxon>Agaricales incertae sedis</taxon>
        <taxon>Dendrothele</taxon>
    </lineage>
</organism>
<dbReference type="OrthoDB" id="3268454at2759"/>
<evidence type="ECO:0000256" key="1">
    <source>
        <dbReference type="SAM" id="MobiDB-lite"/>
    </source>
</evidence>
<dbReference type="Proteomes" id="UP000297245">
    <property type="component" value="Unassembled WGS sequence"/>
</dbReference>
<gene>
    <name evidence="3" type="ORF">K435DRAFT_885278</name>
</gene>
<dbReference type="InterPro" id="IPR024324">
    <property type="entry name" value="Condensin_cplx_su1_N"/>
</dbReference>
<feature type="region of interest" description="Disordered" evidence="1">
    <location>
        <begin position="56"/>
        <end position="91"/>
    </location>
</feature>